<reference evidence="2" key="1">
    <citation type="submission" date="2022-03" db="EMBL/GenBank/DDBJ databases">
        <authorList>
            <person name="Tunstrom K."/>
        </authorList>
    </citation>
    <scope>NUCLEOTIDE SEQUENCE</scope>
</reference>
<sequence>MNNFLLNAYEENRNFSQSSSRQNHHSFDVAPIFNTAYLKGASPMNAISGFRVSGIWPYNRNVFQDCDFAPVSVTNEPPVNIQSPAGVNVQPYSAENTLTSHHVASENKDSPIPSTSFQVPQHKTPPPTPSVESDEGTLTSAVCGTLTTVDMQSKASNVLT</sequence>
<gene>
    <name evidence="2" type="ORF">EEDITHA_LOCUS15948</name>
</gene>
<dbReference type="Proteomes" id="UP001153954">
    <property type="component" value="Unassembled WGS sequence"/>
</dbReference>
<evidence type="ECO:0000256" key="1">
    <source>
        <dbReference type="SAM" id="MobiDB-lite"/>
    </source>
</evidence>
<evidence type="ECO:0000313" key="3">
    <source>
        <dbReference type="Proteomes" id="UP001153954"/>
    </source>
</evidence>
<evidence type="ECO:0000313" key="2">
    <source>
        <dbReference type="EMBL" id="CAH2101162.1"/>
    </source>
</evidence>
<protein>
    <submittedName>
        <fullName evidence="2">Uncharacterized protein</fullName>
    </submittedName>
</protein>
<proteinExistence type="predicted"/>
<comment type="caution">
    <text evidence="2">The sequence shown here is derived from an EMBL/GenBank/DDBJ whole genome shotgun (WGS) entry which is preliminary data.</text>
</comment>
<dbReference type="EMBL" id="CAKOGL010000023">
    <property type="protein sequence ID" value="CAH2101162.1"/>
    <property type="molecule type" value="Genomic_DNA"/>
</dbReference>
<organism evidence="2 3">
    <name type="scientific">Euphydryas editha</name>
    <name type="common">Edith's checkerspot</name>
    <dbReference type="NCBI Taxonomy" id="104508"/>
    <lineage>
        <taxon>Eukaryota</taxon>
        <taxon>Metazoa</taxon>
        <taxon>Ecdysozoa</taxon>
        <taxon>Arthropoda</taxon>
        <taxon>Hexapoda</taxon>
        <taxon>Insecta</taxon>
        <taxon>Pterygota</taxon>
        <taxon>Neoptera</taxon>
        <taxon>Endopterygota</taxon>
        <taxon>Lepidoptera</taxon>
        <taxon>Glossata</taxon>
        <taxon>Ditrysia</taxon>
        <taxon>Papilionoidea</taxon>
        <taxon>Nymphalidae</taxon>
        <taxon>Nymphalinae</taxon>
        <taxon>Euphydryas</taxon>
    </lineage>
</organism>
<keyword evidence="3" id="KW-1185">Reference proteome</keyword>
<name>A0AAU9USV9_EUPED</name>
<feature type="region of interest" description="Disordered" evidence="1">
    <location>
        <begin position="92"/>
        <end position="137"/>
    </location>
</feature>
<dbReference type="AlphaFoldDB" id="A0AAU9USV9"/>
<feature type="compositionally biased region" description="Polar residues" evidence="1">
    <location>
        <begin position="92"/>
        <end position="102"/>
    </location>
</feature>
<accession>A0AAU9USV9</accession>
<feature type="compositionally biased region" description="Polar residues" evidence="1">
    <location>
        <begin position="112"/>
        <end position="121"/>
    </location>
</feature>